<dbReference type="PANTHER" id="PTHR30024:SF47">
    <property type="entry name" value="TAURINE-BINDING PERIPLASMIC PROTEIN"/>
    <property type="match status" value="1"/>
</dbReference>
<dbReference type="NCBIfam" id="TIGR01728">
    <property type="entry name" value="SsuA_fam"/>
    <property type="match status" value="1"/>
</dbReference>
<accession>A0A0K1JRU2</accession>
<dbReference type="EMBL" id="KR057879">
    <property type="protein sequence ID" value="AKU19459.1"/>
    <property type="molecule type" value="Genomic_DNA"/>
</dbReference>
<organism evidence="10">
    <name type="scientific">Paenibacillus sp. 32O-Y</name>
    <dbReference type="NCBI Taxonomy" id="1695219"/>
    <lineage>
        <taxon>Bacteria</taxon>
        <taxon>Bacillati</taxon>
        <taxon>Bacillota</taxon>
        <taxon>Bacilli</taxon>
        <taxon>Bacillales</taxon>
        <taxon>Paenibacillaceae</taxon>
        <taxon>Paenibacillus</taxon>
    </lineage>
</organism>
<dbReference type="GO" id="GO:0042597">
    <property type="term" value="C:periplasmic space"/>
    <property type="evidence" value="ECO:0007669"/>
    <property type="project" value="UniProtKB-SubCell"/>
</dbReference>
<dbReference type="InterPro" id="IPR010067">
    <property type="entry name" value="ABC_SsuA_sub-bd"/>
</dbReference>
<comment type="subcellular location">
    <subcellularLocation>
        <location evidence="2">Cell inner membrane</location>
    </subcellularLocation>
    <subcellularLocation>
        <location evidence="1">Periplasm</location>
    </subcellularLocation>
</comment>
<dbReference type="Pfam" id="PF13379">
    <property type="entry name" value="NMT1_2"/>
    <property type="match status" value="1"/>
</dbReference>
<evidence type="ECO:0000256" key="3">
    <source>
        <dbReference type="ARBA" id="ARBA00010742"/>
    </source>
</evidence>
<dbReference type="PROSITE" id="PS51257">
    <property type="entry name" value="PROKAR_LIPOPROTEIN"/>
    <property type="match status" value="1"/>
</dbReference>
<evidence type="ECO:0000256" key="5">
    <source>
        <dbReference type="ARBA" id="ARBA00022475"/>
    </source>
</evidence>
<reference evidence="10" key="1">
    <citation type="journal article" date="2015" name="Biotechnol. Lett.">
        <title>Isolation and characterization of an interactive culture of two Paenibacillus species with moderately thermophilic desulfurization ability.</title>
        <authorList>
            <person name="Wang J."/>
            <person name="Davaadelger B."/>
            <person name="Salazar J.K."/>
            <person name="Butler R.R.III."/>
            <person name="Pombert J.F."/>
            <person name="Kilbane J.J."/>
            <person name="Stark B.C."/>
        </authorList>
    </citation>
    <scope>NUCLEOTIDE SEQUENCE</scope>
    <source>
        <strain evidence="10">32O-Y</strain>
    </source>
</reference>
<evidence type="ECO:0000256" key="2">
    <source>
        <dbReference type="ARBA" id="ARBA00004533"/>
    </source>
</evidence>
<dbReference type="AlphaFoldDB" id="A0A0K1JRU2"/>
<keyword evidence="4" id="KW-0813">Transport</keyword>
<evidence type="ECO:0000256" key="8">
    <source>
        <dbReference type="ARBA" id="ARBA00023136"/>
    </source>
</evidence>
<evidence type="ECO:0000256" key="1">
    <source>
        <dbReference type="ARBA" id="ARBA00004418"/>
    </source>
</evidence>
<evidence type="ECO:0000256" key="6">
    <source>
        <dbReference type="ARBA" id="ARBA00022519"/>
    </source>
</evidence>
<dbReference type="InterPro" id="IPR044527">
    <property type="entry name" value="NrtA/CpmA_ABC-bd_dom"/>
</dbReference>
<evidence type="ECO:0000313" key="10">
    <source>
        <dbReference type="EMBL" id="AKU19459.1"/>
    </source>
</evidence>
<protein>
    <recommendedName>
        <fullName evidence="11">Solute-binding protein family 3/N-terminal domain-containing protein</fullName>
    </recommendedName>
</protein>
<feature type="chain" id="PRO_5038857311" description="Solute-binding protein family 3/N-terminal domain-containing protein" evidence="9">
    <location>
        <begin position="21"/>
        <end position="348"/>
    </location>
</feature>
<dbReference type="SUPFAM" id="SSF53850">
    <property type="entry name" value="Periplasmic binding protein-like II"/>
    <property type="match status" value="1"/>
</dbReference>
<proteinExistence type="inferred from homology"/>
<dbReference type="CDD" id="cd13553">
    <property type="entry name" value="PBP2_NrtA_CpmA_like"/>
    <property type="match status" value="1"/>
</dbReference>
<dbReference type="PANTHER" id="PTHR30024">
    <property type="entry name" value="ALIPHATIC SULFONATES-BINDING PROTEIN-RELATED"/>
    <property type="match status" value="1"/>
</dbReference>
<dbReference type="GO" id="GO:0042626">
    <property type="term" value="F:ATPase-coupled transmembrane transporter activity"/>
    <property type="evidence" value="ECO:0007669"/>
    <property type="project" value="InterPro"/>
</dbReference>
<dbReference type="Gene3D" id="3.40.190.10">
    <property type="entry name" value="Periplasmic binding protein-like II"/>
    <property type="match status" value="2"/>
</dbReference>
<keyword evidence="7 9" id="KW-0732">Signal</keyword>
<comment type="similarity">
    <text evidence="3">Belongs to the bacterial solute-binding protein SsuA/TauA family.</text>
</comment>
<evidence type="ECO:0000256" key="4">
    <source>
        <dbReference type="ARBA" id="ARBA00022448"/>
    </source>
</evidence>
<evidence type="ECO:0008006" key="11">
    <source>
        <dbReference type="Google" id="ProtNLM"/>
    </source>
</evidence>
<keyword evidence="6" id="KW-0997">Cell inner membrane</keyword>
<evidence type="ECO:0000256" key="7">
    <source>
        <dbReference type="ARBA" id="ARBA00022729"/>
    </source>
</evidence>
<evidence type="ECO:0000256" key="9">
    <source>
        <dbReference type="SAM" id="SignalP"/>
    </source>
</evidence>
<dbReference type="GO" id="GO:0005886">
    <property type="term" value="C:plasma membrane"/>
    <property type="evidence" value="ECO:0007669"/>
    <property type="project" value="UniProtKB-SubCell"/>
</dbReference>
<keyword evidence="8" id="KW-0472">Membrane</keyword>
<sequence>MKKKSALLALALSGVLALTACGGKTEAPNNAGNDAAAAKTVRLGIFKNVTHAPGYIALEQGLFQKYWGDNVKIEVQAFDNGSDFSTALATDQIDLGFVGPGPATNQYIKSKNFRVISGSNNGGAVLVAGKDSGINSVKDLVGKTVAIPTKGSTNEISLRLLLEQNGLKVTTDTSGVQIIARAPADTLIAMRQKEIEATLIPEPWGTQMEQEGIGKVIVPWDQIPPNNGNYPLTILVASDKFLKENREMAKQAVKANAEAIEFIKNNPDKSYELINNRLKELSGKGMDVNLIKAALSHLNLTTDVSKEAIEEMASVSINAGYIKDVKKEELDLSQFLDLSLLDEVKQGK</sequence>
<name>A0A0K1JRU2_9BACL</name>
<keyword evidence="5" id="KW-1003">Cell membrane</keyword>
<feature type="signal peptide" evidence="9">
    <location>
        <begin position="1"/>
        <end position="20"/>
    </location>
</feature>